<dbReference type="Proteomes" id="UP000239366">
    <property type="component" value="Unassembled WGS sequence"/>
</dbReference>
<evidence type="ECO:0000313" key="2">
    <source>
        <dbReference type="Proteomes" id="UP000239366"/>
    </source>
</evidence>
<reference evidence="2" key="1">
    <citation type="submission" date="2016-11" db="EMBL/GenBank/DDBJ databases">
        <title>Trade-off between light-utilization and light-protection in marine flavobacteria.</title>
        <authorList>
            <person name="Kumagai Y."/>
            <person name="Yoshizawa S."/>
            <person name="Kogure K."/>
        </authorList>
    </citation>
    <scope>NUCLEOTIDE SEQUENCE [LARGE SCALE GENOMIC DNA]</scope>
    <source>
        <strain evidence="2">SG-18</strain>
    </source>
</reference>
<comment type="caution">
    <text evidence="1">The sequence shown here is derived from an EMBL/GenBank/DDBJ whole genome shotgun (WGS) entry which is preliminary data.</text>
</comment>
<proteinExistence type="predicted"/>
<evidence type="ECO:0000313" key="1">
    <source>
        <dbReference type="EMBL" id="PQJ16279.1"/>
    </source>
</evidence>
<gene>
    <name evidence="1" type="ORF">BST99_11630</name>
</gene>
<accession>A0A2S7T8M6</accession>
<dbReference type="EMBL" id="MQVX01000001">
    <property type="protein sequence ID" value="PQJ16279.1"/>
    <property type="molecule type" value="Genomic_DNA"/>
</dbReference>
<dbReference type="AlphaFoldDB" id="A0A2S7T8M6"/>
<protein>
    <submittedName>
        <fullName evidence="1">Uncharacterized protein</fullName>
    </submittedName>
</protein>
<organism evidence="1 2">
    <name type="scientific">Aureicoccus marinus</name>
    <dbReference type="NCBI Taxonomy" id="754435"/>
    <lineage>
        <taxon>Bacteria</taxon>
        <taxon>Pseudomonadati</taxon>
        <taxon>Bacteroidota</taxon>
        <taxon>Flavobacteriia</taxon>
        <taxon>Flavobacteriales</taxon>
        <taxon>Flavobacteriaceae</taxon>
        <taxon>Aureicoccus</taxon>
    </lineage>
</organism>
<name>A0A2S7T8M6_9FLAO</name>
<keyword evidence="2" id="KW-1185">Reference proteome</keyword>
<sequence>MGIIREFNVSNSVANSNLYFDLQTNIKMKTAAFYDVDFKFQRLKMPIDEIPMNKELFFLVKAPGNLLNEMFIGFKVERR</sequence>